<dbReference type="Pfam" id="PF00126">
    <property type="entry name" value="HTH_1"/>
    <property type="match status" value="1"/>
</dbReference>
<keyword evidence="3" id="KW-0238">DNA-binding</keyword>
<dbReference type="Gene3D" id="1.10.10.10">
    <property type="entry name" value="Winged helix-like DNA-binding domain superfamily/Winged helix DNA-binding domain"/>
    <property type="match status" value="1"/>
</dbReference>
<evidence type="ECO:0000259" key="5">
    <source>
        <dbReference type="PROSITE" id="PS50931"/>
    </source>
</evidence>
<keyword evidence="2" id="KW-0805">Transcription regulation</keyword>
<protein>
    <submittedName>
        <fullName evidence="6">LysR family transcriptional regulator</fullName>
    </submittedName>
</protein>
<dbReference type="EMBL" id="PYLZ01000005">
    <property type="protein sequence ID" value="PSW24427.1"/>
    <property type="molecule type" value="Genomic_DNA"/>
</dbReference>
<evidence type="ECO:0000256" key="3">
    <source>
        <dbReference type="ARBA" id="ARBA00023125"/>
    </source>
</evidence>
<dbReference type="FunFam" id="3.40.190.290:FF:000001">
    <property type="entry name" value="Transcriptional regulator, LysR family"/>
    <property type="match status" value="1"/>
</dbReference>
<dbReference type="GO" id="GO:0003677">
    <property type="term" value="F:DNA binding"/>
    <property type="evidence" value="ECO:0007669"/>
    <property type="project" value="UniProtKB-KW"/>
</dbReference>
<dbReference type="InterPro" id="IPR036388">
    <property type="entry name" value="WH-like_DNA-bd_sf"/>
</dbReference>
<dbReference type="STRING" id="680026.AB733_12070"/>
<dbReference type="Pfam" id="PF03466">
    <property type="entry name" value="LysR_substrate"/>
    <property type="match status" value="1"/>
</dbReference>
<dbReference type="InterPro" id="IPR058163">
    <property type="entry name" value="LysR-type_TF_proteobact-type"/>
</dbReference>
<evidence type="ECO:0000256" key="2">
    <source>
        <dbReference type="ARBA" id="ARBA00023015"/>
    </source>
</evidence>
<keyword evidence="7" id="KW-1185">Reference proteome</keyword>
<dbReference type="SUPFAM" id="SSF46785">
    <property type="entry name" value="Winged helix' DNA-binding domain"/>
    <property type="match status" value="1"/>
</dbReference>
<dbReference type="Proteomes" id="UP000240481">
    <property type="component" value="Unassembled WGS sequence"/>
</dbReference>
<dbReference type="CDD" id="cd08422">
    <property type="entry name" value="PBP2_CrgA_like"/>
    <property type="match status" value="1"/>
</dbReference>
<feature type="domain" description="HTH lysR-type" evidence="5">
    <location>
        <begin position="1"/>
        <end position="59"/>
    </location>
</feature>
<dbReference type="InterPro" id="IPR005119">
    <property type="entry name" value="LysR_subst-bd"/>
</dbReference>
<organism evidence="6 7">
    <name type="scientific">Photobacterium swingsii</name>
    <dbReference type="NCBI Taxonomy" id="680026"/>
    <lineage>
        <taxon>Bacteria</taxon>
        <taxon>Pseudomonadati</taxon>
        <taxon>Pseudomonadota</taxon>
        <taxon>Gammaproteobacteria</taxon>
        <taxon>Vibrionales</taxon>
        <taxon>Vibrionaceae</taxon>
        <taxon>Photobacterium</taxon>
    </lineage>
</organism>
<dbReference type="GO" id="GO:0003700">
    <property type="term" value="F:DNA-binding transcription factor activity"/>
    <property type="evidence" value="ECO:0007669"/>
    <property type="project" value="InterPro"/>
</dbReference>
<dbReference type="PANTHER" id="PTHR30537:SF5">
    <property type="entry name" value="HTH-TYPE TRANSCRIPTIONAL ACTIVATOR TTDR-RELATED"/>
    <property type="match status" value="1"/>
</dbReference>
<gene>
    <name evidence="6" type="ORF">C9I94_10315</name>
</gene>
<keyword evidence="4" id="KW-0804">Transcription</keyword>
<evidence type="ECO:0000313" key="7">
    <source>
        <dbReference type="Proteomes" id="UP000240481"/>
    </source>
</evidence>
<evidence type="ECO:0000256" key="4">
    <source>
        <dbReference type="ARBA" id="ARBA00023163"/>
    </source>
</evidence>
<proteinExistence type="inferred from homology"/>
<evidence type="ECO:0000256" key="1">
    <source>
        <dbReference type="ARBA" id="ARBA00009437"/>
    </source>
</evidence>
<dbReference type="AlphaFoldDB" id="A0A0J8XY59"/>
<dbReference type="FunFam" id="1.10.10.10:FF:000001">
    <property type="entry name" value="LysR family transcriptional regulator"/>
    <property type="match status" value="1"/>
</dbReference>
<dbReference type="PANTHER" id="PTHR30537">
    <property type="entry name" value="HTH-TYPE TRANSCRIPTIONAL REGULATOR"/>
    <property type="match status" value="1"/>
</dbReference>
<dbReference type="InterPro" id="IPR000847">
    <property type="entry name" value="LysR_HTH_N"/>
</dbReference>
<dbReference type="InterPro" id="IPR036390">
    <property type="entry name" value="WH_DNA-bd_sf"/>
</dbReference>
<accession>A0A0J8XY59</accession>
<name>A0A0J8XY59_9GAMM</name>
<dbReference type="OrthoDB" id="9786526at2"/>
<sequence length="313" mass="35368">MDKFSDMTMFVSIVKRQGLAAAGRDLGLSPATMTARLQALEERYGVKLLNRSTRHLGLTDAGELYYKACLDILDNVGEVENLIQNGMKEVKGPLRISAPKDIGKQYIMPILNEFVAQYPDVVPYLYLDDRISNIAESGRDIVIRYGELVDSSLISRRLSPSRRVLCASPEYLATHGTPLKPEDLAAHDCLVMLRSNEELKTWHFQERDKKVSITVSPKRFSDDGEIIRQWALEGAGIALKSVLDVQADINSQRLVTVLNGYMKNFNTSTMVSSADLNVVYISKQFQPKRIRLFLDYLFERFPELLEKSGDLRS</sequence>
<dbReference type="PROSITE" id="PS50931">
    <property type="entry name" value="HTH_LYSR"/>
    <property type="match status" value="1"/>
</dbReference>
<reference evidence="6 7" key="1">
    <citation type="submission" date="2018-01" db="EMBL/GenBank/DDBJ databases">
        <title>Whole genome sequencing of Histamine producing bacteria.</title>
        <authorList>
            <person name="Butler K."/>
        </authorList>
    </citation>
    <scope>NUCLEOTIDE SEQUENCE [LARGE SCALE GENOMIC DNA]</scope>
    <source>
        <strain evidence="6 7">DSM 24669</strain>
    </source>
</reference>
<dbReference type="Gene3D" id="3.40.190.290">
    <property type="match status" value="1"/>
</dbReference>
<comment type="caution">
    <text evidence="6">The sequence shown here is derived from an EMBL/GenBank/DDBJ whole genome shotgun (WGS) entry which is preliminary data.</text>
</comment>
<comment type="similarity">
    <text evidence="1">Belongs to the LysR transcriptional regulatory family.</text>
</comment>
<dbReference type="RefSeq" id="WP_048898998.1">
    <property type="nucleotide sequence ID" value="NZ_AP024853.1"/>
</dbReference>
<dbReference type="SUPFAM" id="SSF53850">
    <property type="entry name" value="Periplasmic binding protein-like II"/>
    <property type="match status" value="1"/>
</dbReference>
<evidence type="ECO:0000313" key="6">
    <source>
        <dbReference type="EMBL" id="PSW24427.1"/>
    </source>
</evidence>